<accession>A0AAQ3Q8J4</accession>
<protein>
    <submittedName>
        <fullName evidence="2">Uncharacterized protein</fullName>
    </submittedName>
</protein>
<gene>
    <name evidence="2" type="ORF">Cni_G09134</name>
</gene>
<dbReference type="EMBL" id="CP136892">
    <property type="protein sequence ID" value="WOL00421.1"/>
    <property type="molecule type" value="Genomic_DNA"/>
</dbReference>
<dbReference type="PANTHER" id="PTHR37771:SF2">
    <property type="entry name" value="OS02G0593400 PROTEIN"/>
    <property type="match status" value="1"/>
</dbReference>
<reference evidence="2 3" key="1">
    <citation type="submission" date="2023-10" db="EMBL/GenBank/DDBJ databases">
        <title>Chromosome-scale genome assembly provides insights into flower coloration mechanisms of Canna indica.</title>
        <authorList>
            <person name="Li C."/>
        </authorList>
    </citation>
    <scope>NUCLEOTIDE SEQUENCE [LARGE SCALE GENOMIC DNA]</scope>
    <source>
        <tissue evidence="2">Flower</tissue>
    </source>
</reference>
<dbReference type="AlphaFoldDB" id="A0AAQ3Q8J4"/>
<keyword evidence="3" id="KW-1185">Reference proteome</keyword>
<organism evidence="2 3">
    <name type="scientific">Canna indica</name>
    <name type="common">Indian-shot</name>
    <dbReference type="NCBI Taxonomy" id="4628"/>
    <lineage>
        <taxon>Eukaryota</taxon>
        <taxon>Viridiplantae</taxon>
        <taxon>Streptophyta</taxon>
        <taxon>Embryophyta</taxon>
        <taxon>Tracheophyta</taxon>
        <taxon>Spermatophyta</taxon>
        <taxon>Magnoliopsida</taxon>
        <taxon>Liliopsida</taxon>
        <taxon>Zingiberales</taxon>
        <taxon>Cannaceae</taxon>
        <taxon>Canna</taxon>
    </lineage>
</organism>
<sequence length="96" mass="10472">MLQFPAFMRQLPSPPLIPTSTLLPVSAHPHNDDETLALMEAVLEDKLGEIRKTNINLPVIGKKIADNKEENDAGAEDDDVDNAGESEGDDFEQETG</sequence>
<feature type="compositionally biased region" description="Acidic residues" evidence="1">
    <location>
        <begin position="72"/>
        <end position="96"/>
    </location>
</feature>
<dbReference type="InterPro" id="IPR026182">
    <property type="entry name" value="ANAPC15"/>
</dbReference>
<dbReference type="Proteomes" id="UP001327560">
    <property type="component" value="Chromosome 3"/>
</dbReference>
<proteinExistence type="predicted"/>
<feature type="region of interest" description="Disordered" evidence="1">
    <location>
        <begin position="62"/>
        <end position="96"/>
    </location>
</feature>
<evidence type="ECO:0000313" key="3">
    <source>
        <dbReference type="Proteomes" id="UP001327560"/>
    </source>
</evidence>
<dbReference type="GO" id="GO:0090266">
    <property type="term" value="P:regulation of mitotic cell cycle spindle assembly checkpoint"/>
    <property type="evidence" value="ECO:0007669"/>
    <property type="project" value="InterPro"/>
</dbReference>
<name>A0AAQ3Q8J4_9LILI</name>
<evidence type="ECO:0000256" key="1">
    <source>
        <dbReference type="SAM" id="MobiDB-lite"/>
    </source>
</evidence>
<dbReference type="PANTHER" id="PTHR37771">
    <property type="entry name" value="OS02G0593400 PROTEIN"/>
    <property type="match status" value="1"/>
</dbReference>
<dbReference type="GO" id="GO:0005680">
    <property type="term" value="C:anaphase-promoting complex"/>
    <property type="evidence" value="ECO:0007669"/>
    <property type="project" value="InterPro"/>
</dbReference>
<evidence type="ECO:0000313" key="2">
    <source>
        <dbReference type="EMBL" id="WOL00421.1"/>
    </source>
</evidence>
<dbReference type="Pfam" id="PF15243">
    <property type="entry name" value="ANAPC15"/>
    <property type="match status" value="1"/>
</dbReference>